<dbReference type="EMBL" id="LXQA011430402">
    <property type="protein sequence ID" value="MCI97010.1"/>
    <property type="molecule type" value="Genomic_DNA"/>
</dbReference>
<name>A0A392WEQ9_9FABA</name>
<sequence length="35" mass="3822">MSDPEVVIMGNGIADDENITKMSETGIARRTRSRA</sequence>
<comment type="caution">
    <text evidence="1">The sequence shown here is derived from an EMBL/GenBank/DDBJ whole genome shotgun (WGS) entry which is preliminary data.</text>
</comment>
<accession>A0A392WEQ9</accession>
<dbReference type="Proteomes" id="UP000265520">
    <property type="component" value="Unassembled WGS sequence"/>
</dbReference>
<organism evidence="1 2">
    <name type="scientific">Trifolium medium</name>
    <dbReference type="NCBI Taxonomy" id="97028"/>
    <lineage>
        <taxon>Eukaryota</taxon>
        <taxon>Viridiplantae</taxon>
        <taxon>Streptophyta</taxon>
        <taxon>Embryophyta</taxon>
        <taxon>Tracheophyta</taxon>
        <taxon>Spermatophyta</taxon>
        <taxon>Magnoliopsida</taxon>
        <taxon>eudicotyledons</taxon>
        <taxon>Gunneridae</taxon>
        <taxon>Pentapetalae</taxon>
        <taxon>rosids</taxon>
        <taxon>fabids</taxon>
        <taxon>Fabales</taxon>
        <taxon>Fabaceae</taxon>
        <taxon>Papilionoideae</taxon>
        <taxon>50 kb inversion clade</taxon>
        <taxon>NPAAA clade</taxon>
        <taxon>Hologalegina</taxon>
        <taxon>IRL clade</taxon>
        <taxon>Trifolieae</taxon>
        <taxon>Trifolium</taxon>
    </lineage>
</organism>
<evidence type="ECO:0000313" key="1">
    <source>
        <dbReference type="EMBL" id="MCI97010.1"/>
    </source>
</evidence>
<reference evidence="1 2" key="1">
    <citation type="journal article" date="2018" name="Front. Plant Sci.">
        <title>Red Clover (Trifolium pratense) and Zigzag Clover (T. medium) - A Picture of Genomic Similarities and Differences.</title>
        <authorList>
            <person name="Dluhosova J."/>
            <person name="Istvanek J."/>
            <person name="Nedelnik J."/>
            <person name="Repkova J."/>
        </authorList>
    </citation>
    <scope>NUCLEOTIDE SEQUENCE [LARGE SCALE GENOMIC DNA]</scope>
    <source>
        <strain evidence="2">cv. 10/8</strain>
        <tissue evidence="1">Leaf</tissue>
    </source>
</reference>
<dbReference type="AlphaFoldDB" id="A0A392WEQ9"/>
<keyword evidence="2" id="KW-1185">Reference proteome</keyword>
<protein>
    <submittedName>
        <fullName evidence="1">Uncharacterized protein</fullName>
    </submittedName>
</protein>
<proteinExistence type="predicted"/>
<evidence type="ECO:0000313" key="2">
    <source>
        <dbReference type="Proteomes" id="UP000265520"/>
    </source>
</evidence>
<feature type="non-terminal residue" evidence="1">
    <location>
        <position position="35"/>
    </location>
</feature>